<feature type="transmembrane region" description="Helical" evidence="1">
    <location>
        <begin position="7"/>
        <end position="26"/>
    </location>
</feature>
<comment type="caution">
    <text evidence="2">The sequence shown here is derived from an EMBL/GenBank/DDBJ whole genome shotgun (WGS) entry which is preliminary data.</text>
</comment>
<dbReference type="EMBL" id="PCRF01000153">
    <property type="protein sequence ID" value="PIP16289.1"/>
    <property type="molecule type" value="Genomic_DNA"/>
</dbReference>
<protein>
    <submittedName>
        <fullName evidence="2">Uncharacterized protein</fullName>
    </submittedName>
</protein>
<proteinExistence type="predicted"/>
<dbReference type="AlphaFoldDB" id="A0A2G9YAN2"/>
<gene>
    <name evidence="2" type="ORF">COX46_03160</name>
</gene>
<keyword evidence="1" id="KW-0472">Membrane</keyword>
<feature type="transmembrane region" description="Helical" evidence="1">
    <location>
        <begin position="32"/>
        <end position="49"/>
    </location>
</feature>
<evidence type="ECO:0000313" key="2">
    <source>
        <dbReference type="EMBL" id="PIP16289.1"/>
    </source>
</evidence>
<evidence type="ECO:0000256" key="1">
    <source>
        <dbReference type="SAM" id="Phobius"/>
    </source>
</evidence>
<keyword evidence="1" id="KW-1133">Transmembrane helix</keyword>
<dbReference type="Proteomes" id="UP000230392">
    <property type="component" value="Unassembled WGS sequence"/>
</dbReference>
<keyword evidence="1" id="KW-0812">Transmembrane</keyword>
<accession>A0A2G9YAN2</accession>
<reference evidence="2 3" key="1">
    <citation type="submission" date="2017-09" db="EMBL/GenBank/DDBJ databases">
        <title>Depth-based differentiation of microbial function through sediment-hosted aquifers and enrichment of novel symbionts in the deep terrestrial subsurface.</title>
        <authorList>
            <person name="Probst A.J."/>
            <person name="Ladd B."/>
            <person name="Jarett J.K."/>
            <person name="Geller-Mcgrath D.E."/>
            <person name="Sieber C.M."/>
            <person name="Emerson J.B."/>
            <person name="Anantharaman K."/>
            <person name="Thomas B.C."/>
            <person name="Malmstrom R."/>
            <person name="Stieglmeier M."/>
            <person name="Klingl A."/>
            <person name="Woyke T."/>
            <person name="Ryan C.M."/>
            <person name="Banfield J.F."/>
        </authorList>
    </citation>
    <scope>NUCLEOTIDE SEQUENCE [LARGE SCALE GENOMIC DNA]</scope>
    <source>
        <strain evidence="2">CG23_combo_of_CG06-09_8_20_14_all_48_7</strain>
    </source>
</reference>
<sequence>MDREMKVIWVENGLIILAIAALWPAILHWPRAVTHPVLVIALMAMVIIFHRRWRRLIKNQK</sequence>
<evidence type="ECO:0000313" key="3">
    <source>
        <dbReference type="Proteomes" id="UP000230392"/>
    </source>
</evidence>
<name>A0A2G9YAN2_9BACT</name>
<organism evidence="2 3">
    <name type="scientific">bacterium (Candidatus Ratteibacteria) CG23_combo_of_CG06-09_8_20_14_all_48_7</name>
    <dbReference type="NCBI Taxonomy" id="2014292"/>
    <lineage>
        <taxon>Bacteria</taxon>
        <taxon>Candidatus Ratteibacteria</taxon>
    </lineage>
</organism>